<feature type="transmembrane region" description="Helical" evidence="9">
    <location>
        <begin position="128"/>
        <end position="150"/>
    </location>
</feature>
<evidence type="ECO:0000313" key="11">
    <source>
        <dbReference type="Proteomes" id="UP000324091"/>
    </source>
</evidence>
<dbReference type="InterPro" id="IPR013836">
    <property type="entry name" value="CD34/Podocalyxin"/>
</dbReference>
<feature type="region of interest" description="Disordered" evidence="8">
    <location>
        <begin position="34"/>
        <end position="54"/>
    </location>
</feature>
<evidence type="ECO:0000313" key="10">
    <source>
        <dbReference type="EMBL" id="TWW62322.1"/>
    </source>
</evidence>
<reference evidence="10 11" key="1">
    <citation type="submission" date="2019-04" db="EMBL/GenBank/DDBJ databases">
        <title>Chromosome genome assembly for Takifugu flavidus.</title>
        <authorList>
            <person name="Xiao S."/>
        </authorList>
    </citation>
    <scope>NUCLEOTIDE SEQUENCE [LARGE SCALE GENOMIC DNA]</scope>
    <source>
        <strain evidence="10">HTHZ2018</strain>
        <tissue evidence="10">Muscle</tissue>
    </source>
</reference>
<keyword evidence="4" id="KW-0130">Cell adhesion</keyword>
<comment type="subcellular location">
    <subcellularLocation>
        <location evidence="1">Membrane</location>
        <topology evidence="1">Single-pass type I membrane protein</topology>
    </subcellularLocation>
</comment>
<keyword evidence="5 9" id="KW-1133">Transmembrane helix</keyword>
<feature type="compositionally biased region" description="Polar residues" evidence="8">
    <location>
        <begin position="193"/>
        <end position="216"/>
    </location>
</feature>
<dbReference type="EMBL" id="RHFK02000017">
    <property type="protein sequence ID" value="TWW62322.1"/>
    <property type="molecule type" value="Genomic_DNA"/>
</dbReference>
<evidence type="ECO:0000256" key="4">
    <source>
        <dbReference type="ARBA" id="ARBA00022889"/>
    </source>
</evidence>
<dbReference type="Proteomes" id="UP000324091">
    <property type="component" value="Chromosome 4"/>
</dbReference>
<gene>
    <name evidence="10" type="ORF">D4764_04G0009690</name>
</gene>
<evidence type="ECO:0000256" key="9">
    <source>
        <dbReference type="SAM" id="Phobius"/>
    </source>
</evidence>
<evidence type="ECO:0000256" key="5">
    <source>
        <dbReference type="ARBA" id="ARBA00022989"/>
    </source>
</evidence>
<feature type="region of interest" description="Disordered" evidence="8">
    <location>
        <begin position="180"/>
        <end position="224"/>
    </location>
</feature>
<keyword evidence="2 9" id="KW-0812">Transmembrane</keyword>
<sequence>MATPKEAGDHNNNTAPEKVVEFIGEVQTNLAKISELETPAPLPPRGDGPANRPQENTRVKLQSVLQDLCSEDCKLEIFQEDRSDELIVSGNYVEADVSGMTKKFNNDNIKDKTGVENAVSRWRQKSKLVLASLLLTGLLLASLLVAGYYLKTHRKNSKGVRLAKSFQVDEENQANTLVSVAPLPQEPLDKPTVNRQSPPENGTDPSSTTNGHSDNVTPVADTEM</sequence>
<name>A0A5C6N4D2_9TELE</name>
<evidence type="ECO:0000256" key="1">
    <source>
        <dbReference type="ARBA" id="ARBA00004479"/>
    </source>
</evidence>
<evidence type="ECO:0008006" key="12">
    <source>
        <dbReference type="Google" id="ProtNLM"/>
    </source>
</evidence>
<dbReference type="InterPro" id="IPR008083">
    <property type="entry name" value="CD34"/>
</dbReference>
<evidence type="ECO:0000256" key="7">
    <source>
        <dbReference type="ARBA" id="ARBA00023180"/>
    </source>
</evidence>
<evidence type="ECO:0000256" key="2">
    <source>
        <dbReference type="ARBA" id="ARBA00022692"/>
    </source>
</evidence>
<dbReference type="PANTHER" id="PTHR16677:SF2">
    <property type="entry name" value="SI:CH211-286O17.1"/>
    <property type="match status" value="1"/>
</dbReference>
<proteinExistence type="predicted"/>
<dbReference type="AlphaFoldDB" id="A0A5C6N4D2"/>
<accession>A0A5C6N4D2</accession>
<keyword evidence="7" id="KW-0325">Glycoprotein</keyword>
<keyword evidence="11" id="KW-1185">Reference proteome</keyword>
<organism evidence="10 11">
    <name type="scientific">Takifugu flavidus</name>
    <name type="common">sansaifugu</name>
    <dbReference type="NCBI Taxonomy" id="433684"/>
    <lineage>
        <taxon>Eukaryota</taxon>
        <taxon>Metazoa</taxon>
        <taxon>Chordata</taxon>
        <taxon>Craniata</taxon>
        <taxon>Vertebrata</taxon>
        <taxon>Euteleostomi</taxon>
        <taxon>Actinopterygii</taxon>
        <taxon>Neopterygii</taxon>
        <taxon>Teleostei</taxon>
        <taxon>Neoteleostei</taxon>
        <taxon>Acanthomorphata</taxon>
        <taxon>Eupercaria</taxon>
        <taxon>Tetraodontiformes</taxon>
        <taxon>Tetradontoidea</taxon>
        <taxon>Tetraodontidae</taxon>
        <taxon>Takifugu</taxon>
    </lineage>
</organism>
<dbReference type="PANTHER" id="PTHR16677">
    <property type="entry name" value="HEMATOPOIETIC PROGENITOR CELL ANTIGEN CD34"/>
    <property type="match status" value="1"/>
</dbReference>
<protein>
    <recommendedName>
        <fullName evidence="12">Hematopoietic progenitor cell antigen CD34</fullName>
    </recommendedName>
</protein>
<dbReference type="GO" id="GO:0005886">
    <property type="term" value="C:plasma membrane"/>
    <property type="evidence" value="ECO:0007669"/>
    <property type="project" value="UniProtKB-ARBA"/>
</dbReference>
<keyword evidence="3" id="KW-0732">Signal</keyword>
<dbReference type="GO" id="GO:0007155">
    <property type="term" value="P:cell adhesion"/>
    <property type="evidence" value="ECO:0007669"/>
    <property type="project" value="UniProtKB-KW"/>
</dbReference>
<evidence type="ECO:0000256" key="3">
    <source>
        <dbReference type="ARBA" id="ARBA00022729"/>
    </source>
</evidence>
<comment type="caution">
    <text evidence="10">The sequence shown here is derived from an EMBL/GenBank/DDBJ whole genome shotgun (WGS) entry which is preliminary data.</text>
</comment>
<evidence type="ECO:0000256" key="8">
    <source>
        <dbReference type="SAM" id="MobiDB-lite"/>
    </source>
</evidence>
<evidence type="ECO:0000256" key="6">
    <source>
        <dbReference type="ARBA" id="ARBA00023136"/>
    </source>
</evidence>
<dbReference type="Pfam" id="PF06365">
    <property type="entry name" value="CD34_antigen"/>
    <property type="match status" value="1"/>
</dbReference>
<keyword evidence="6 9" id="KW-0472">Membrane</keyword>